<comment type="catalytic activity">
    <reaction evidence="6">
        <text>a secondary aliphatic amine + O2 + H2O = a primary amine + an aldehyde + H2O2</text>
        <dbReference type="Rhea" id="RHEA:26414"/>
        <dbReference type="ChEBI" id="CHEBI:15377"/>
        <dbReference type="ChEBI" id="CHEBI:15379"/>
        <dbReference type="ChEBI" id="CHEBI:16240"/>
        <dbReference type="ChEBI" id="CHEBI:17478"/>
        <dbReference type="ChEBI" id="CHEBI:58855"/>
        <dbReference type="ChEBI" id="CHEBI:65296"/>
        <dbReference type="EC" id="1.4.3.4"/>
    </reaction>
</comment>
<name>A0AAN8B5U5_9TELE</name>
<evidence type="ECO:0000256" key="1">
    <source>
        <dbReference type="ARBA" id="ARBA00004362"/>
    </source>
</evidence>
<evidence type="ECO:0000256" key="2">
    <source>
        <dbReference type="ARBA" id="ARBA00012804"/>
    </source>
</evidence>
<dbReference type="InterPro" id="IPR002937">
    <property type="entry name" value="Amino_oxidase"/>
</dbReference>
<keyword evidence="9" id="KW-1185">Reference proteome</keyword>
<dbReference type="PANTHER" id="PTHR43563:SF14">
    <property type="entry name" value="AMINE OXIDASE"/>
    <property type="match status" value="1"/>
</dbReference>
<proteinExistence type="predicted"/>
<keyword evidence="5" id="KW-0274">FAD</keyword>
<evidence type="ECO:0000256" key="3">
    <source>
        <dbReference type="ARBA" id="ARBA00022630"/>
    </source>
</evidence>
<feature type="domain" description="Amine oxidase" evidence="7">
    <location>
        <begin position="23"/>
        <end position="162"/>
    </location>
</feature>
<dbReference type="PANTHER" id="PTHR43563">
    <property type="entry name" value="AMINE OXIDASE"/>
    <property type="match status" value="1"/>
</dbReference>
<dbReference type="GO" id="GO:0005741">
    <property type="term" value="C:mitochondrial outer membrane"/>
    <property type="evidence" value="ECO:0007669"/>
    <property type="project" value="UniProtKB-SubCell"/>
</dbReference>
<dbReference type="GO" id="GO:0097621">
    <property type="term" value="F:monoamine oxidase activity"/>
    <property type="evidence" value="ECO:0007669"/>
    <property type="project" value="UniProtKB-EC"/>
</dbReference>
<dbReference type="Pfam" id="PF01593">
    <property type="entry name" value="Amino_oxidase"/>
    <property type="match status" value="1"/>
</dbReference>
<dbReference type="Gene3D" id="3.90.660.10">
    <property type="match status" value="1"/>
</dbReference>
<dbReference type="EMBL" id="JAULUE010002065">
    <property type="protein sequence ID" value="KAK5878637.1"/>
    <property type="molecule type" value="Genomic_DNA"/>
</dbReference>
<gene>
    <name evidence="8" type="ORF">CesoFtcFv8_024029</name>
</gene>
<accession>A0AAN8B5U5</accession>
<evidence type="ECO:0000313" key="8">
    <source>
        <dbReference type="EMBL" id="KAK5878637.1"/>
    </source>
</evidence>
<dbReference type="Proteomes" id="UP001335648">
    <property type="component" value="Unassembled WGS sequence"/>
</dbReference>
<dbReference type="EC" id="1.4.3.4" evidence="2"/>
<evidence type="ECO:0000256" key="6">
    <source>
        <dbReference type="ARBA" id="ARBA00048448"/>
    </source>
</evidence>
<evidence type="ECO:0000313" key="9">
    <source>
        <dbReference type="Proteomes" id="UP001335648"/>
    </source>
</evidence>
<dbReference type="AlphaFoldDB" id="A0AAN8B5U5"/>
<sequence length="216" mass="23687">MHGIPCRSGRTVSTEIPAASGVDRWDFGGQWVGSTQTHILELIKELGLETYPQFSIGKKVHHMGGVQAPKFAPSTSIPALSPLVLMDLTQLRWKIDRLLATVCVQEPSMTPGAVELDSMTLQSYIDKQVWTTELKEEMGLCSRSLFGMEPSQMSFLFFLMFAAAATGSAGEHSRLCTRANDKGRHPAAFSVSGRTRRVQERTTGLCCDGHMAGRVQ</sequence>
<keyword evidence="4" id="KW-1000">Mitochondrion outer membrane</keyword>
<organism evidence="8 9">
    <name type="scientific">Champsocephalus esox</name>
    <name type="common">pike icefish</name>
    <dbReference type="NCBI Taxonomy" id="159716"/>
    <lineage>
        <taxon>Eukaryota</taxon>
        <taxon>Metazoa</taxon>
        <taxon>Chordata</taxon>
        <taxon>Craniata</taxon>
        <taxon>Vertebrata</taxon>
        <taxon>Euteleostomi</taxon>
        <taxon>Actinopterygii</taxon>
        <taxon>Neopterygii</taxon>
        <taxon>Teleostei</taxon>
        <taxon>Neoteleostei</taxon>
        <taxon>Acanthomorphata</taxon>
        <taxon>Eupercaria</taxon>
        <taxon>Perciformes</taxon>
        <taxon>Notothenioidei</taxon>
        <taxon>Channichthyidae</taxon>
        <taxon>Champsocephalus</taxon>
    </lineage>
</organism>
<keyword evidence="4" id="KW-0472">Membrane</keyword>
<reference evidence="8 9" key="1">
    <citation type="journal article" date="2023" name="Mol. Biol. Evol.">
        <title>Genomics of Secondarily Temperate Adaptation in the Only Non-Antarctic Icefish.</title>
        <authorList>
            <person name="Rivera-Colon A.G."/>
            <person name="Rayamajhi N."/>
            <person name="Minhas B.F."/>
            <person name="Madrigal G."/>
            <person name="Bilyk K.T."/>
            <person name="Yoon V."/>
            <person name="Hune M."/>
            <person name="Gregory S."/>
            <person name="Cheng C.H.C."/>
            <person name="Catchen J.M."/>
        </authorList>
    </citation>
    <scope>NUCLEOTIDE SEQUENCE [LARGE SCALE GENOMIC DNA]</scope>
    <source>
        <strain evidence="8">JC2023a</strain>
    </source>
</reference>
<evidence type="ECO:0000256" key="4">
    <source>
        <dbReference type="ARBA" id="ARBA00022787"/>
    </source>
</evidence>
<comment type="subcellular location">
    <subcellularLocation>
        <location evidence="1">Mitochondrion outer membrane</location>
        <topology evidence="1">Single-pass type IV membrane protein</topology>
        <orientation evidence="1">Cytoplasmic side</orientation>
    </subcellularLocation>
</comment>
<protein>
    <recommendedName>
        <fullName evidence="2">monoamine oxidase</fullName>
        <ecNumber evidence="2">1.4.3.4</ecNumber>
    </recommendedName>
</protein>
<dbReference type="InterPro" id="IPR050703">
    <property type="entry name" value="Flavin_MAO"/>
</dbReference>
<keyword evidence="4" id="KW-0496">Mitochondrion</keyword>
<evidence type="ECO:0000256" key="5">
    <source>
        <dbReference type="ARBA" id="ARBA00022827"/>
    </source>
</evidence>
<comment type="caution">
    <text evidence="8">The sequence shown here is derived from an EMBL/GenBank/DDBJ whole genome shotgun (WGS) entry which is preliminary data.</text>
</comment>
<evidence type="ECO:0000259" key="7">
    <source>
        <dbReference type="Pfam" id="PF01593"/>
    </source>
</evidence>
<keyword evidence="3" id="KW-0285">Flavoprotein</keyword>